<dbReference type="GO" id="GO:0047444">
    <property type="term" value="F:N-acylneuraminate-9-phosphate synthase activity"/>
    <property type="evidence" value="ECO:0007669"/>
    <property type="project" value="TreeGrafter"/>
</dbReference>
<dbReference type="PANTHER" id="PTHR42966">
    <property type="entry name" value="N-ACETYLNEURAMINATE SYNTHASE"/>
    <property type="match status" value="1"/>
</dbReference>
<reference evidence="2 3" key="1">
    <citation type="journal article" date="2016" name="Nat. Commun.">
        <title>Thousands of microbial genomes shed light on interconnected biogeochemical processes in an aquifer system.</title>
        <authorList>
            <person name="Anantharaman K."/>
            <person name="Brown C.T."/>
            <person name="Hug L.A."/>
            <person name="Sharon I."/>
            <person name="Castelle C.J."/>
            <person name="Probst A.J."/>
            <person name="Thomas B.C."/>
            <person name="Singh A."/>
            <person name="Wilkins M.J."/>
            <person name="Karaoz U."/>
            <person name="Brodie E.L."/>
            <person name="Williams K.H."/>
            <person name="Hubbard S.S."/>
            <person name="Banfield J.F."/>
        </authorList>
    </citation>
    <scope>NUCLEOTIDE SEQUENCE [LARGE SCALE GENOMIC DNA]</scope>
</reference>
<dbReference type="InterPro" id="IPR006190">
    <property type="entry name" value="SAF_AFP_Neu5Ac"/>
</dbReference>
<dbReference type="Gene3D" id="3.20.20.70">
    <property type="entry name" value="Aldolase class I"/>
    <property type="match status" value="1"/>
</dbReference>
<dbReference type="InterPro" id="IPR013974">
    <property type="entry name" value="SAF"/>
</dbReference>
<sequence>MKIANREVGAGKPVFVVAELSGNHNGDLKHALKIIDAAADAGADAVKLQTYTPDTITLNSARPEFVVKSANRAWRGKTLYELYGEATTPWAWHKKLFARAKRRGMVCFSSPFDTTAVVFLEKLGAPIYKVASFEVVDIPLLERIGKTRKPVIMSRGMATLKEISLAVKTLQKFGTKEIVLLQCVSSYPAQSRDMHLANIPDLKKRFKVGAGLSDHTMSNDTAVAAVALGAVVIEKHLTMRRRDGGPDASFSMEPKEFKALVASIRATEAAVGTPSYTLSGGEKENLHFRKSLFVVKDIKKGERFTKENVRSIRPGNGMAPKFYRSVLGKRAARDIARATPLRKNLIV</sequence>
<dbReference type="SUPFAM" id="SSF51269">
    <property type="entry name" value="AFP III-like domain"/>
    <property type="match status" value="1"/>
</dbReference>
<dbReference type="SUPFAM" id="SSF51569">
    <property type="entry name" value="Aldolase"/>
    <property type="match status" value="1"/>
</dbReference>
<dbReference type="InterPro" id="IPR057736">
    <property type="entry name" value="SAF_PseI/NeuA/NeuB"/>
</dbReference>
<name>A0A1F4XYE2_9BACT</name>
<dbReference type="InterPro" id="IPR036732">
    <property type="entry name" value="AFP_Neu5c_C_sf"/>
</dbReference>
<dbReference type="PROSITE" id="PS50844">
    <property type="entry name" value="AFP_LIKE"/>
    <property type="match status" value="1"/>
</dbReference>
<proteinExistence type="predicted"/>
<dbReference type="Proteomes" id="UP000178585">
    <property type="component" value="Unassembled WGS sequence"/>
</dbReference>
<dbReference type="InterPro" id="IPR013785">
    <property type="entry name" value="Aldolase_TIM"/>
</dbReference>
<dbReference type="NCBIfam" id="TIGR03586">
    <property type="entry name" value="PseI"/>
    <property type="match status" value="1"/>
</dbReference>
<evidence type="ECO:0000259" key="1">
    <source>
        <dbReference type="PROSITE" id="PS50844"/>
    </source>
</evidence>
<evidence type="ECO:0000313" key="2">
    <source>
        <dbReference type="EMBL" id="OGC86113.1"/>
    </source>
</evidence>
<organism evidence="2 3">
    <name type="scientific">Candidatus Adlerbacteria bacterium RIFCSPLOWO2_01_FULL_54_21b</name>
    <dbReference type="NCBI Taxonomy" id="1797245"/>
    <lineage>
        <taxon>Bacteria</taxon>
        <taxon>Candidatus Adleribacteriota</taxon>
    </lineage>
</organism>
<comment type="caution">
    <text evidence="2">The sequence shown here is derived from an EMBL/GenBank/DDBJ whole genome shotgun (WGS) entry which is preliminary data.</text>
</comment>
<protein>
    <submittedName>
        <fullName evidence="2">Pseudaminic acid synthase</fullName>
    </submittedName>
</protein>
<gene>
    <name evidence="2" type="ORF">A2949_01625</name>
</gene>
<dbReference type="InterPro" id="IPR013132">
    <property type="entry name" value="PseI/NeuA/B-like_N"/>
</dbReference>
<dbReference type="Pfam" id="PF03102">
    <property type="entry name" value="NeuB"/>
    <property type="match status" value="1"/>
</dbReference>
<feature type="domain" description="AFP-like" evidence="1">
    <location>
        <begin position="291"/>
        <end position="347"/>
    </location>
</feature>
<dbReference type="EMBL" id="MEWZ01000031">
    <property type="protein sequence ID" value="OGC86113.1"/>
    <property type="molecule type" value="Genomic_DNA"/>
</dbReference>
<dbReference type="GO" id="GO:0016051">
    <property type="term" value="P:carbohydrate biosynthetic process"/>
    <property type="evidence" value="ECO:0007669"/>
    <property type="project" value="InterPro"/>
</dbReference>
<accession>A0A1F4XYE2</accession>
<dbReference type="AlphaFoldDB" id="A0A1F4XYE2"/>
<dbReference type="InterPro" id="IPR020030">
    <property type="entry name" value="Pseudaminic_synth_PseI"/>
</dbReference>
<dbReference type="PANTHER" id="PTHR42966:SF2">
    <property type="entry name" value="PSEUDAMINIC ACID SYNTHASE"/>
    <property type="match status" value="1"/>
</dbReference>
<dbReference type="STRING" id="1797245.A2949_01625"/>
<evidence type="ECO:0000313" key="3">
    <source>
        <dbReference type="Proteomes" id="UP000178585"/>
    </source>
</evidence>
<dbReference type="Gene3D" id="3.90.1210.10">
    <property type="entry name" value="Antifreeze-like/N-acetylneuraminic acid synthase C-terminal domain"/>
    <property type="match status" value="1"/>
</dbReference>
<dbReference type="InterPro" id="IPR051690">
    <property type="entry name" value="PseI-like"/>
</dbReference>
<dbReference type="SMART" id="SM00858">
    <property type="entry name" value="SAF"/>
    <property type="match status" value="1"/>
</dbReference>
<dbReference type="Pfam" id="PF08666">
    <property type="entry name" value="SAF"/>
    <property type="match status" value="1"/>
</dbReference>
<dbReference type="CDD" id="cd11615">
    <property type="entry name" value="SAF_NeuB_like"/>
    <property type="match status" value="1"/>
</dbReference>